<name>A0A453A4Q9_AEGTS</name>
<dbReference type="Proteomes" id="UP000015105">
    <property type="component" value="Chromosome 1D"/>
</dbReference>
<organism evidence="3 4">
    <name type="scientific">Aegilops tauschii subsp. strangulata</name>
    <name type="common">Goatgrass</name>
    <dbReference type="NCBI Taxonomy" id="200361"/>
    <lineage>
        <taxon>Eukaryota</taxon>
        <taxon>Viridiplantae</taxon>
        <taxon>Streptophyta</taxon>
        <taxon>Embryophyta</taxon>
        <taxon>Tracheophyta</taxon>
        <taxon>Spermatophyta</taxon>
        <taxon>Magnoliopsida</taxon>
        <taxon>Liliopsida</taxon>
        <taxon>Poales</taxon>
        <taxon>Poaceae</taxon>
        <taxon>BOP clade</taxon>
        <taxon>Pooideae</taxon>
        <taxon>Triticodae</taxon>
        <taxon>Triticeae</taxon>
        <taxon>Triticinae</taxon>
        <taxon>Aegilops</taxon>
    </lineage>
</organism>
<feature type="region of interest" description="Disordered" evidence="1">
    <location>
        <begin position="1"/>
        <end position="46"/>
    </location>
</feature>
<feature type="compositionally biased region" description="Polar residues" evidence="1">
    <location>
        <begin position="18"/>
        <end position="39"/>
    </location>
</feature>
<evidence type="ECO:0000256" key="2">
    <source>
        <dbReference type="SAM" id="Phobius"/>
    </source>
</evidence>
<sequence length="114" mass="12880">RRATNNGLVPLELPVFSRQPSQHVGTSNAGTDTDTSMGTDVTDDDDTPHNFGDNFLHDGVHRDPVLDMDDVTFLEFWDNLFASGQLSTALPLVSMSIIYFYFQSTHVSWKRFRQ</sequence>
<reference evidence="3" key="3">
    <citation type="journal article" date="2017" name="Nature">
        <title>Genome sequence of the progenitor of the wheat D genome Aegilops tauschii.</title>
        <authorList>
            <person name="Luo M.C."/>
            <person name="Gu Y.Q."/>
            <person name="Puiu D."/>
            <person name="Wang H."/>
            <person name="Twardziok S.O."/>
            <person name="Deal K.R."/>
            <person name="Huo N."/>
            <person name="Zhu T."/>
            <person name="Wang L."/>
            <person name="Wang Y."/>
            <person name="McGuire P.E."/>
            <person name="Liu S."/>
            <person name="Long H."/>
            <person name="Ramasamy R.K."/>
            <person name="Rodriguez J.C."/>
            <person name="Van S.L."/>
            <person name="Yuan L."/>
            <person name="Wang Z."/>
            <person name="Xia Z."/>
            <person name="Xiao L."/>
            <person name="Anderson O.D."/>
            <person name="Ouyang S."/>
            <person name="Liang Y."/>
            <person name="Zimin A.V."/>
            <person name="Pertea G."/>
            <person name="Qi P."/>
            <person name="Bennetzen J.L."/>
            <person name="Dai X."/>
            <person name="Dawson M.W."/>
            <person name="Muller H.G."/>
            <person name="Kugler K."/>
            <person name="Rivarola-Duarte L."/>
            <person name="Spannagl M."/>
            <person name="Mayer K.F.X."/>
            <person name="Lu F.H."/>
            <person name="Bevan M.W."/>
            <person name="Leroy P."/>
            <person name="Li P."/>
            <person name="You F.M."/>
            <person name="Sun Q."/>
            <person name="Liu Z."/>
            <person name="Lyons E."/>
            <person name="Wicker T."/>
            <person name="Salzberg S.L."/>
            <person name="Devos K.M."/>
            <person name="Dvorak J."/>
        </authorList>
    </citation>
    <scope>NUCLEOTIDE SEQUENCE [LARGE SCALE GENOMIC DNA]</scope>
    <source>
        <strain evidence="3">cv. AL8/78</strain>
    </source>
</reference>
<accession>A0A453A4Q9</accession>
<dbReference type="AlphaFoldDB" id="A0A453A4Q9"/>
<protein>
    <submittedName>
        <fullName evidence="3">Uncharacterized protein</fullName>
    </submittedName>
</protein>
<keyword evidence="2" id="KW-1133">Transmembrane helix</keyword>
<reference evidence="3" key="5">
    <citation type="journal article" date="2021" name="G3 (Bethesda)">
        <title>Aegilops tauschii genome assembly Aet v5.0 features greater sequence contiguity and improved annotation.</title>
        <authorList>
            <person name="Wang L."/>
            <person name="Zhu T."/>
            <person name="Rodriguez J.C."/>
            <person name="Deal K.R."/>
            <person name="Dubcovsky J."/>
            <person name="McGuire P.E."/>
            <person name="Lux T."/>
            <person name="Spannagl M."/>
            <person name="Mayer K.F.X."/>
            <person name="Baldrich P."/>
            <person name="Meyers B.C."/>
            <person name="Huo N."/>
            <person name="Gu Y.Q."/>
            <person name="Zhou H."/>
            <person name="Devos K.M."/>
            <person name="Bennetzen J.L."/>
            <person name="Unver T."/>
            <person name="Budak H."/>
            <person name="Gulick P.J."/>
            <person name="Galiba G."/>
            <person name="Kalapos B."/>
            <person name="Nelson D.R."/>
            <person name="Li P."/>
            <person name="You F.M."/>
            <person name="Luo M.C."/>
            <person name="Dvorak J."/>
        </authorList>
    </citation>
    <scope>NUCLEOTIDE SEQUENCE [LARGE SCALE GENOMIC DNA]</scope>
    <source>
        <strain evidence="3">cv. AL8/78</strain>
    </source>
</reference>
<feature type="transmembrane region" description="Helical" evidence="2">
    <location>
        <begin position="80"/>
        <end position="102"/>
    </location>
</feature>
<reference evidence="4" key="2">
    <citation type="journal article" date="2017" name="Nat. Plants">
        <title>The Aegilops tauschii genome reveals multiple impacts of transposons.</title>
        <authorList>
            <person name="Zhao G."/>
            <person name="Zou C."/>
            <person name="Li K."/>
            <person name="Wang K."/>
            <person name="Li T."/>
            <person name="Gao L."/>
            <person name="Zhang X."/>
            <person name="Wang H."/>
            <person name="Yang Z."/>
            <person name="Liu X."/>
            <person name="Jiang W."/>
            <person name="Mao L."/>
            <person name="Kong X."/>
            <person name="Jiao Y."/>
            <person name="Jia J."/>
        </authorList>
    </citation>
    <scope>NUCLEOTIDE SEQUENCE [LARGE SCALE GENOMIC DNA]</scope>
    <source>
        <strain evidence="4">cv. AL8/78</strain>
    </source>
</reference>
<evidence type="ECO:0000256" key="1">
    <source>
        <dbReference type="SAM" id="MobiDB-lite"/>
    </source>
</evidence>
<dbReference type="Gramene" id="AET1Gv21040100.19">
    <property type="protein sequence ID" value="AET1Gv21040100.19"/>
    <property type="gene ID" value="AET1Gv21040100"/>
</dbReference>
<proteinExistence type="predicted"/>
<keyword evidence="2" id="KW-0472">Membrane</keyword>
<evidence type="ECO:0000313" key="3">
    <source>
        <dbReference type="EnsemblPlants" id="AET1Gv21040100.19"/>
    </source>
</evidence>
<keyword evidence="2" id="KW-0812">Transmembrane</keyword>
<reference evidence="3" key="4">
    <citation type="submission" date="2019-03" db="UniProtKB">
        <authorList>
            <consortium name="EnsemblPlants"/>
        </authorList>
    </citation>
    <scope>IDENTIFICATION</scope>
</reference>
<evidence type="ECO:0000313" key="4">
    <source>
        <dbReference type="Proteomes" id="UP000015105"/>
    </source>
</evidence>
<keyword evidence="4" id="KW-1185">Reference proteome</keyword>
<dbReference type="EnsemblPlants" id="AET1Gv21040100.19">
    <property type="protein sequence ID" value="AET1Gv21040100.19"/>
    <property type="gene ID" value="AET1Gv21040100"/>
</dbReference>
<reference evidence="4" key="1">
    <citation type="journal article" date="2014" name="Science">
        <title>Ancient hybridizations among the ancestral genomes of bread wheat.</title>
        <authorList>
            <consortium name="International Wheat Genome Sequencing Consortium,"/>
            <person name="Marcussen T."/>
            <person name="Sandve S.R."/>
            <person name="Heier L."/>
            <person name="Spannagl M."/>
            <person name="Pfeifer M."/>
            <person name="Jakobsen K.S."/>
            <person name="Wulff B.B."/>
            <person name="Steuernagel B."/>
            <person name="Mayer K.F."/>
            <person name="Olsen O.A."/>
        </authorList>
    </citation>
    <scope>NUCLEOTIDE SEQUENCE [LARGE SCALE GENOMIC DNA]</scope>
    <source>
        <strain evidence="4">cv. AL8/78</strain>
    </source>
</reference>